<gene>
    <name evidence="2" type="ORF">CORC01_08595</name>
</gene>
<evidence type="ECO:0000313" key="3">
    <source>
        <dbReference type="Proteomes" id="UP000176998"/>
    </source>
</evidence>
<accession>A0A1G4B3R1</accession>
<dbReference type="GeneID" id="34561735"/>
<protein>
    <submittedName>
        <fullName evidence="2">Uncharacterized protein</fullName>
    </submittedName>
</protein>
<feature type="region of interest" description="Disordered" evidence="1">
    <location>
        <begin position="48"/>
        <end position="67"/>
    </location>
</feature>
<comment type="caution">
    <text evidence="2">The sequence shown here is derived from an EMBL/GenBank/DDBJ whole genome shotgun (WGS) entry which is preliminary data.</text>
</comment>
<evidence type="ECO:0000313" key="2">
    <source>
        <dbReference type="EMBL" id="OHE96058.1"/>
    </source>
</evidence>
<dbReference type="RefSeq" id="XP_022473219.1">
    <property type="nucleotide sequence ID" value="XM_022620225.1"/>
</dbReference>
<name>A0A1G4B3R1_9PEZI</name>
<sequence length="67" mass="7084">MISLVVRGPLPGIAAASRHHLPALAGWPLLPPLLHLPVSETKLPICKPPTLSPPTTNFPSSHLQEGI</sequence>
<feature type="compositionally biased region" description="Polar residues" evidence="1">
    <location>
        <begin position="53"/>
        <end position="67"/>
    </location>
</feature>
<dbReference type="AlphaFoldDB" id="A0A1G4B3R1"/>
<evidence type="ECO:0000256" key="1">
    <source>
        <dbReference type="SAM" id="MobiDB-lite"/>
    </source>
</evidence>
<proteinExistence type="predicted"/>
<dbReference type="Proteomes" id="UP000176998">
    <property type="component" value="Unassembled WGS sequence"/>
</dbReference>
<keyword evidence="3" id="KW-1185">Reference proteome</keyword>
<reference evidence="2 3" key="1">
    <citation type="submission" date="2016-09" db="EMBL/GenBank/DDBJ databases">
        <authorList>
            <person name="Capua I."/>
            <person name="De Benedictis P."/>
            <person name="Joannis T."/>
            <person name="Lombin L.H."/>
            <person name="Cattoli G."/>
        </authorList>
    </citation>
    <scope>NUCLEOTIDE SEQUENCE [LARGE SCALE GENOMIC DNA]</scope>
    <source>
        <strain evidence="2 3">IMI 309357</strain>
    </source>
</reference>
<organism evidence="2 3">
    <name type="scientific">Colletotrichum orchidophilum</name>
    <dbReference type="NCBI Taxonomy" id="1209926"/>
    <lineage>
        <taxon>Eukaryota</taxon>
        <taxon>Fungi</taxon>
        <taxon>Dikarya</taxon>
        <taxon>Ascomycota</taxon>
        <taxon>Pezizomycotina</taxon>
        <taxon>Sordariomycetes</taxon>
        <taxon>Hypocreomycetidae</taxon>
        <taxon>Glomerellales</taxon>
        <taxon>Glomerellaceae</taxon>
        <taxon>Colletotrichum</taxon>
    </lineage>
</organism>
<dbReference type="EMBL" id="MJBS01000074">
    <property type="protein sequence ID" value="OHE96058.1"/>
    <property type="molecule type" value="Genomic_DNA"/>
</dbReference>